<dbReference type="AlphaFoldDB" id="A0A816LZM9"/>
<reference evidence="2" key="1">
    <citation type="submission" date="2021-01" db="EMBL/GenBank/DDBJ databases">
        <authorList>
            <consortium name="Genoscope - CEA"/>
            <person name="William W."/>
        </authorList>
    </citation>
    <scope>NUCLEOTIDE SEQUENCE</scope>
</reference>
<name>A0A816LZM9_BRANA</name>
<gene>
    <name evidence="2" type="ORF">DARMORV10_C07P15650.1</name>
</gene>
<sequence>MLYVDLGRVVLCQLACQFVSDSDCVQDILRGWLHTTLDDIWFLISLYFLGSSFFVTISGFFLCPFSFTKIWIFLFPCFTVFFDLVPCFMMRLGYLVHCFIVFLGFSI</sequence>
<accession>A0A816LZM9</accession>
<feature type="transmembrane region" description="Helical" evidence="1">
    <location>
        <begin position="70"/>
        <end position="103"/>
    </location>
</feature>
<evidence type="ECO:0000313" key="2">
    <source>
        <dbReference type="EMBL" id="CAF1969168.1"/>
    </source>
</evidence>
<protein>
    <submittedName>
        <fullName evidence="2">(rape) hypothetical protein</fullName>
    </submittedName>
</protein>
<keyword evidence="1" id="KW-0472">Membrane</keyword>
<dbReference type="Proteomes" id="UP001295469">
    <property type="component" value="Chromosome C07"/>
</dbReference>
<feature type="transmembrane region" description="Helical" evidence="1">
    <location>
        <begin position="40"/>
        <end position="63"/>
    </location>
</feature>
<evidence type="ECO:0000256" key="1">
    <source>
        <dbReference type="SAM" id="Phobius"/>
    </source>
</evidence>
<proteinExistence type="predicted"/>
<dbReference type="EMBL" id="HG994371">
    <property type="protein sequence ID" value="CAF1969168.1"/>
    <property type="molecule type" value="Genomic_DNA"/>
</dbReference>
<organism evidence="2">
    <name type="scientific">Brassica napus</name>
    <name type="common">Rape</name>
    <dbReference type="NCBI Taxonomy" id="3708"/>
    <lineage>
        <taxon>Eukaryota</taxon>
        <taxon>Viridiplantae</taxon>
        <taxon>Streptophyta</taxon>
        <taxon>Embryophyta</taxon>
        <taxon>Tracheophyta</taxon>
        <taxon>Spermatophyta</taxon>
        <taxon>Magnoliopsida</taxon>
        <taxon>eudicotyledons</taxon>
        <taxon>Gunneridae</taxon>
        <taxon>Pentapetalae</taxon>
        <taxon>rosids</taxon>
        <taxon>malvids</taxon>
        <taxon>Brassicales</taxon>
        <taxon>Brassicaceae</taxon>
        <taxon>Brassiceae</taxon>
        <taxon>Brassica</taxon>
    </lineage>
</organism>
<keyword evidence="1" id="KW-0812">Transmembrane</keyword>
<keyword evidence="1" id="KW-1133">Transmembrane helix</keyword>